<protein>
    <submittedName>
        <fullName evidence="4">Aspartyl-tRNA(Asn)/glutamyl-tRNA(Gln) amidotransferase subunit A</fullName>
        <ecNumber evidence="4">6.3.5.6</ecNumber>
        <ecNumber evidence="4">6.3.5.7</ecNumber>
    </submittedName>
</protein>
<dbReference type="GO" id="GO:0050566">
    <property type="term" value="F:asparaginyl-tRNA synthase (glutamine-hydrolyzing) activity"/>
    <property type="evidence" value="ECO:0007669"/>
    <property type="project" value="UniProtKB-EC"/>
</dbReference>
<dbReference type="SUPFAM" id="SSF75304">
    <property type="entry name" value="Amidase signature (AS) enzymes"/>
    <property type="match status" value="1"/>
</dbReference>
<dbReference type="Gene3D" id="3.90.1300.10">
    <property type="entry name" value="Amidase signature (AS) domain"/>
    <property type="match status" value="1"/>
</dbReference>
<dbReference type="EC" id="6.3.5.7" evidence="4"/>
<evidence type="ECO:0000256" key="1">
    <source>
        <dbReference type="ARBA" id="ARBA00009199"/>
    </source>
</evidence>
<dbReference type="Pfam" id="PF01425">
    <property type="entry name" value="Amidase"/>
    <property type="match status" value="1"/>
</dbReference>
<feature type="domain" description="Amidase" evidence="3">
    <location>
        <begin position="49"/>
        <end position="470"/>
    </location>
</feature>
<accession>A0A7W7W5C3</accession>
<evidence type="ECO:0000313" key="4">
    <source>
        <dbReference type="EMBL" id="MBB4935112.1"/>
    </source>
</evidence>
<dbReference type="InterPro" id="IPR000120">
    <property type="entry name" value="Amidase"/>
</dbReference>
<dbReference type="PANTHER" id="PTHR11895">
    <property type="entry name" value="TRANSAMIDASE"/>
    <property type="match status" value="1"/>
</dbReference>
<feature type="region of interest" description="Disordered" evidence="2">
    <location>
        <begin position="1"/>
        <end position="31"/>
    </location>
</feature>
<proteinExistence type="inferred from homology"/>
<dbReference type="GO" id="GO:0016740">
    <property type="term" value="F:transferase activity"/>
    <property type="evidence" value="ECO:0007669"/>
    <property type="project" value="UniProtKB-KW"/>
</dbReference>
<dbReference type="EC" id="6.3.5.6" evidence="4"/>
<keyword evidence="5" id="KW-1185">Reference proteome</keyword>
<dbReference type="PANTHER" id="PTHR11895:SF7">
    <property type="entry name" value="GLUTAMYL-TRNA(GLN) AMIDOTRANSFERASE SUBUNIT A, MITOCHONDRIAL"/>
    <property type="match status" value="1"/>
</dbReference>
<dbReference type="RefSeq" id="WP_184584889.1">
    <property type="nucleotide sequence ID" value="NZ_JACHJT010000002.1"/>
</dbReference>
<dbReference type="AlphaFoldDB" id="A0A7W7W5C3"/>
<dbReference type="InterPro" id="IPR020556">
    <property type="entry name" value="Amidase_CS"/>
</dbReference>
<feature type="compositionally biased region" description="Low complexity" evidence="2">
    <location>
        <begin position="13"/>
        <end position="30"/>
    </location>
</feature>
<gene>
    <name evidence="4" type="ORF">F4561_006006</name>
</gene>
<evidence type="ECO:0000259" key="3">
    <source>
        <dbReference type="Pfam" id="PF01425"/>
    </source>
</evidence>
<dbReference type="Proteomes" id="UP000523007">
    <property type="component" value="Unassembled WGS sequence"/>
</dbReference>
<comment type="caution">
    <text evidence="4">The sequence shown here is derived from an EMBL/GenBank/DDBJ whole genome shotgun (WGS) entry which is preliminary data.</text>
</comment>
<keyword evidence="4" id="KW-0808">Transferase</keyword>
<dbReference type="InterPro" id="IPR023631">
    <property type="entry name" value="Amidase_dom"/>
</dbReference>
<evidence type="ECO:0000313" key="5">
    <source>
        <dbReference type="Proteomes" id="UP000523007"/>
    </source>
</evidence>
<feature type="region of interest" description="Disordered" evidence="2">
    <location>
        <begin position="166"/>
        <end position="186"/>
    </location>
</feature>
<dbReference type="InterPro" id="IPR036928">
    <property type="entry name" value="AS_sf"/>
</dbReference>
<organism evidence="4 5">
    <name type="scientific">Lipingzhangella halophila</name>
    <dbReference type="NCBI Taxonomy" id="1783352"/>
    <lineage>
        <taxon>Bacteria</taxon>
        <taxon>Bacillati</taxon>
        <taxon>Actinomycetota</taxon>
        <taxon>Actinomycetes</taxon>
        <taxon>Streptosporangiales</taxon>
        <taxon>Nocardiopsidaceae</taxon>
        <taxon>Lipingzhangella</taxon>
    </lineage>
</organism>
<dbReference type="EMBL" id="JACHJT010000002">
    <property type="protein sequence ID" value="MBB4935112.1"/>
    <property type="molecule type" value="Genomic_DNA"/>
</dbReference>
<sequence>MSTKFEGLDQGGERAAAPAPESPREGSPAALSATELLAGYERGDLSPVEATDAVLDQIDRNNPALNAFCLVKPDEARAAARASEERWRRGEPAGRLDGVPTSIKDMMLTRGWPTLRGSLNTDPDQQWEEDSPVVARLREHGAVFVGKTTTPELAWKGVTDSPLTGVTRNPWDLSKTPGGSSGGASAAVAAGMAPLATGTDAGGSVRIPASFTGTFALKPTRGLVPHHPASAFGTLAHSGPMTRTVADSALMLDVMAEPDVRDWGALPPPAASFTDGLRRPMSELRIAFSPTLGHVRVDPEVARIVADAVRAFEELGAHVEETDPDIYECGDAFHVLWFSGAAKATESLTDAQRERLDPGLREIIDEGLTYSAQDYVTAMVTRMDLGRRMGLFHQRYDLLLTPAMPIPPFEAGLEVPPGSAERRWTSWAGFSYPFNMTEQPAASVPCGFTEAGLPVGLQVVGPRHSDALVLAASHAFEQARPQTGNWP</sequence>
<keyword evidence="4" id="KW-0436">Ligase</keyword>
<dbReference type="NCBIfam" id="NF004815">
    <property type="entry name" value="PRK06169.1"/>
    <property type="match status" value="1"/>
</dbReference>
<dbReference type="GO" id="GO:0050567">
    <property type="term" value="F:glutaminyl-tRNA synthase (glutamine-hydrolyzing) activity"/>
    <property type="evidence" value="ECO:0007669"/>
    <property type="project" value="UniProtKB-EC"/>
</dbReference>
<name>A0A7W7W5C3_9ACTN</name>
<reference evidence="4 5" key="1">
    <citation type="submission" date="2020-08" db="EMBL/GenBank/DDBJ databases">
        <title>Sequencing the genomes of 1000 actinobacteria strains.</title>
        <authorList>
            <person name="Klenk H.-P."/>
        </authorList>
    </citation>
    <scope>NUCLEOTIDE SEQUENCE [LARGE SCALE GENOMIC DNA]</scope>
    <source>
        <strain evidence="4 5">DSM 102030</strain>
    </source>
</reference>
<comment type="similarity">
    <text evidence="1">Belongs to the amidase family.</text>
</comment>
<evidence type="ECO:0000256" key="2">
    <source>
        <dbReference type="SAM" id="MobiDB-lite"/>
    </source>
</evidence>
<dbReference type="PROSITE" id="PS00571">
    <property type="entry name" value="AMIDASES"/>
    <property type="match status" value="1"/>
</dbReference>